<gene>
    <name evidence="1" type="ORF">CALMAC_LOCUS18365</name>
</gene>
<evidence type="ECO:0000313" key="2">
    <source>
        <dbReference type="Proteomes" id="UP000410492"/>
    </source>
</evidence>
<keyword evidence="2" id="KW-1185">Reference proteome</keyword>
<name>A0A653DMP4_CALMS</name>
<evidence type="ECO:0000313" key="1">
    <source>
        <dbReference type="EMBL" id="VEN60782.1"/>
    </source>
</evidence>
<dbReference type="EMBL" id="CAACVG010012756">
    <property type="protein sequence ID" value="VEN60782.1"/>
    <property type="molecule type" value="Genomic_DNA"/>
</dbReference>
<dbReference type="OrthoDB" id="6760135at2759"/>
<proteinExistence type="predicted"/>
<accession>A0A653DMP4</accession>
<dbReference type="Proteomes" id="UP000410492">
    <property type="component" value="Unassembled WGS sequence"/>
</dbReference>
<dbReference type="AlphaFoldDB" id="A0A653DMP4"/>
<organism evidence="1 2">
    <name type="scientific">Callosobruchus maculatus</name>
    <name type="common">Southern cowpea weevil</name>
    <name type="synonym">Pulse bruchid</name>
    <dbReference type="NCBI Taxonomy" id="64391"/>
    <lineage>
        <taxon>Eukaryota</taxon>
        <taxon>Metazoa</taxon>
        <taxon>Ecdysozoa</taxon>
        <taxon>Arthropoda</taxon>
        <taxon>Hexapoda</taxon>
        <taxon>Insecta</taxon>
        <taxon>Pterygota</taxon>
        <taxon>Neoptera</taxon>
        <taxon>Endopterygota</taxon>
        <taxon>Coleoptera</taxon>
        <taxon>Polyphaga</taxon>
        <taxon>Cucujiformia</taxon>
        <taxon>Chrysomeloidea</taxon>
        <taxon>Chrysomelidae</taxon>
        <taxon>Bruchinae</taxon>
        <taxon>Bruchini</taxon>
        <taxon>Callosobruchus</taxon>
    </lineage>
</organism>
<protein>
    <submittedName>
        <fullName evidence="1">Uncharacterized protein</fullName>
    </submittedName>
</protein>
<sequence>MNDIEARREARRRKILENADRRLKKITGVEDKTTVAEIDDVAKNLNYEEHESSVRGDINGINTNSWNQDTGDDLELRTLYNNIATQESSVSNCEVRIVAQKGWRHFYVFILPILLVILS</sequence>
<reference evidence="1 2" key="1">
    <citation type="submission" date="2019-01" db="EMBL/GenBank/DDBJ databases">
        <authorList>
            <person name="Sayadi A."/>
        </authorList>
    </citation>
    <scope>NUCLEOTIDE SEQUENCE [LARGE SCALE GENOMIC DNA]</scope>
</reference>